<reference evidence="1" key="2">
    <citation type="submission" date="2020-09" db="EMBL/GenBank/DDBJ databases">
        <authorList>
            <person name="Sun Q."/>
            <person name="Ohkuma M."/>
        </authorList>
    </citation>
    <scope>NUCLEOTIDE SEQUENCE</scope>
    <source>
        <strain evidence="1">JCM 4403</strain>
    </source>
</reference>
<reference evidence="1" key="1">
    <citation type="journal article" date="2014" name="Int. J. Syst. Evol. Microbiol.">
        <title>Complete genome sequence of Corynebacterium casei LMG S-19264T (=DSM 44701T), isolated from a smear-ripened cheese.</title>
        <authorList>
            <consortium name="US DOE Joint Genome Institute (JGI-PGF)"/>
            <person name="Walter F."/>
            <person name="Albersmeier A."/>
            <person name="Kalinowski J."/>
            <person name="Ruckert C."/>
        </authorList>
    </citation>
    <scope>NUCLEOTIDE SEQUENCE</scope>
    <source>
        <strain evidence="1">JCM 4403</strain>
    </source>
</reference>
<dbReference type="AlphaFoldDB" id="A0A918BFD1"/>
<keyword evidence="2" id="KW-1185">Reference proteome</keyword>
<comment type="caution">
    <text evidence="1">The sequence shown here is derived from an EMBL/GenBank/DDBJ whole genome shotgun (WGS) entry which is preliminary data.</text>
</comment>
<organism evidence="1 2">
    <name type="scientific">Streptomyces pilosus</name>
    <dbReference type="NCBI Taxonomy" id="28893"/>
    <lineage>
        <taxon>Bacteria</taxon>
        <taxon>Bacillati</taxon>
        <taxon>Actinomycetota</taxon>
        <taxon>Actinomycetes</taxon>
        <taxon>Kitasatosporales</taxon>
        <taxon>Streptomycetaceae</taxon>
        <taxon>Streptomyces</taxon>
    </lineage>
</organism>
<accession>A0A918BFD1</accession>
<evidence type="ECO:0000313" key="2">
    <source>
        <dbReference type="Proteomes" id="UP000656732"/>
    </source>
</evidence>
<name>A0A918BFD1_9ACTN</name>
<gene>
    <name evidence="1" type="ORF">GCM10010280_09340</name>
</gene>
<proteinExistence type="predicted"/>
<evidence type="ECO:0000313" key="1">
    <source>
        <dbReference type="EMBL" id="GGQ64929.1"/>
    </source>
</evidence>
<sequence>MTVVREGSGFAGRRLGHLELTHTSTELRSGFDACGERRDNADVDRLHSRSFEPSAADVLRARYAGRLPDRLDELTGPLHGQVELPLHIAWSGLRVYDLDRPRQRMSLYRTVLAEGQRRDLLTYVNRHLLASQWPALRTLISRHIRDVWEDAFPDLAREASAAA</sequence>
<dbReference type="EMBL" id="BMTU01000001">
    <property type="protein sequence ID" value="GGQ64929.1"/>
    <property type="molecule type" value="Genomic_DNA"/>
</dbReference>
<protein>
    <submittedName>
        <fullName evidence="1">Uncharacterized protein</fullName>
    </submittedName>
</protein>
<dbReference type="Proteomes" id="UP000656732">
    <property type="component" value="Unassembled WGS sequence"/>
</dbReference>